<sequence>MDSFKKIVVTTSYDFGYRMFSLLEKGYILLEVDFSEDKVIQVTSWGV</sequence>
<reference evidence="1 2" key="1">
    <citation type="submission" date="2015-06" db="EMBL/GenBank/DDBJ databases">
        <authorList>
            <person name="Wibberg Daniel"/>
        </authorList>
    </citation>
    <scope>NUCLEOTIDE SEQUENCE [LARGE SCALE GENOMIC DNA]</scope>
    <source>
        <strain evidence="1 2">T3/55T</strain>
    </source>
</reference>
<gene>
    <name evidence="1" type="ORF">HHT355_1885</name>
</gene>
<evidence type="ECO:0000313" key="2">
    <source>
        <dbReference type="Proteomes" id="UP000236497"/>
    </source>
</evidence>
<dbReference type="Proteomes" id="UP000236497">
    <property type="component" value="Unassembled WGS sequence"/>
</dbReference>
<dbReference type="EMBL" id="CVTD020000019">
    <property type="protein sequence ID" value="CRZ35084.1"/>
    <property type="molecule type" value="Genomic_DNA"/>
</dbReference>
<organism evidence="1 2">
    <name type="scientific">Herbinix hemicellulosilytica</name>
    <dbReference type="NCBI Taxonomy" id="1564487"/>
    <lineage>
        <taxon>Bacteria</taxon>
        <taxon>Bacillati</taxon>
        <taxon>Bacillota</taxon>
        <taxon>Clostridia</taxon>
        <taxon>Lachnospirales</taxon>
        <taxon>Lachnospiraceae</taxon>
        <taxon>Herbinix</taxon>
    </lineage>
</organism>
<protein>
    <submittedName>
        <fullName evidence="1">Uncharacterized protein</fullName>
    </submittedName>
</protein>
<name>A0A0H5SHZ0_HERHM</name>
<keyword evidence="2" id="KW-1185">Reference proteome</keyword>
<accession>A0A0H5SHZ0</accession>
<dbReference type="AlphaFoldDB" id="A0A0H5SHZ0"/>
<evidence type="ECO:0000313" key="1">
    <source>
        <dbReference type="EMBL" id="CRZ35084.1"/>
    </source>
</evidence>
<proteinExistence type="predicted"/>